<comment type="caution">
    <text evidence="2">The sequence shown here is derived from an EMBL/GenBank/DDBJ whole genome shotgun (WGS) entry which is preliminary data.</text>
</comment>
<dbReference type="RefSeq" id="XP_031012472.1">
    <property type="nucleotide sequence ID" value="XM_031163480.1"/>
</dbReference>
<feature type="region of interest" description="Disordered" evidence="1">
    <location>
        <begin position="615"/>
        <end position="778"/>
    </location>
</feature>
<feature type="compositionally biased region" description="Polar residues" evidence="1">
    <location>
        <begin position="647"/>
        <end position="667"/>
    </location>
</feature>
<accession>A0A366R0T8</accession>
<organism evidence="2 3">
    <name type="scientific">Fusarium coffeatum</name>
    <dbReference type="NCBI Taxonomy" id="231269"/>
    <lineage>
        <taxon>Eukaryota</taxon>
        <taxon>Fungi</taxon>
        <taxon>Dikarya</taxon>
        <taxon>Ascomycota</taxon>
        <taxon>Pezizomycotina</taxon>
        <taxon>Sordariomycetes</taxon>
        <taxon>Hypocreomycetidae</taxon>
        <taxon>Hypocreales</taxon>
        <taxon>Nectriaceae</taxon>
        <taxon>Fusarium</taxon>
        <taxon>Fusarium incarnatum-equiseti species complex</taxon>
    </lineage>
</organism>
<dbReference type="OrthoDB" id="5400409at2759"/>
<evidence type="ECO:0000313" key="2">
    <source>
        <dbReference type="EMBL" id="RBR10759.1"/>
    </source>
</evidence>
<sequence>MTETGCDGLDTTMDIYTIPDWENSMKCLLMRTMQESLSSALPRRNGWMFASVTRLGNGRYLMRISHESLSVCHAHSCLEGLLYLVTERKFSLQVTAASHAGTHPMAGPLQVGDIINLGRLAWDIYRFGWKEDHNATRQYTEFGRDIRGLAENLDILSRVITWADDSLQSQRRPGVPARLRWDRTSLVEIVGDYEMTLRECRHLLESNERYRKGGNPLRNIEWNVLVQPVADQLRQRIMLHNSKILHVLKPLEVDLLLRVRQDIELMHQDLAERITDVHHDIRRLMGVLIPDLDEALDQRVQRSVVLLEVPLELDDQFRFAALTGHPEYRVEDDFELSELSDAFILNFHKSTINFQSGMLVEDRVPDVDQYLNLLKCVWILKRIQASPALNAANKETSHWPSYTRQLEDDLSSQCARFGPELVTPRIVTSRLKRDMFAIWPEKEPAPLIDVVTKDEMMDELLEVSLRSHNPGVEKKVKLLRRLDADGRRFRIILSGLEQVSTGKPRQKSETIDLDVRSMMFNPQYALPLGTHMTQEILLRENERIARLDFLNGGDILKFQQAMTGFKPWDSYTQYDCQVIFVLDGVNNIMENASLQLWIPKQIAGSLVTNSDAAANTVGGSATSRQNSISTVASGGMPIPSPRESGNFMPTFNGKNASPSQRQPSLATIPQRKPVGSDSYDPWPTSSSPEPMGPSPLERRNFFPTQGPPRESPPRKPVGQPPSPSQSGSTFAVRSNSTATTKNGRSFSISSGMSSTSNSSNSDVRSVSISTGTNSTGLLHKRPVKPMLVLFTQSLQGDKFSFVSIQIDDETNMNPERCDCRKSGRDGASCEIAAVEKNKGRTTIAARRYEQSASGGDMDWNLARLAINNPASTSDNVTWSNLKRLSIKFPNPQARAYFCGTPNVCHCKIKKEGDLRKCIQDGHRGLWGEVQESYRKQMNNFHRQRYEGRSHVVYGVTN</sequence>
<dbReference type="EMBL" id="QKXC01000229">
    <property type="protein sequence ID" value="RBR10759.1"/>
    <property type="molecule type" value="Genomic_DNA"/>
</dbReference>
<dbReference type="GeneID" id="41998776"/>
<dbReference type="Proteomes" id="UP000253153">
    <property type="component" value="Unassembled WGS sequence"/>
</dbReference>
<protein>
    <submittedName>
        <fullName evidence="2">Uncharacterized protein</fullName>
    </submittedName>
</protein>
<feature type="compositionally biased region" description="Polar residues" evidence="1">
    <location>
        <begin position="729"/>
        <end position="742"/>
    </location>
</feature>
<proteinExistence type="predicted"/>
<dbReference type="AlphaFoldDB" id="A0A366R0T8"/>
<reference evidence="2 3" key="1">
    <citation type="submission" date="2018-06" db="EMBL/GenBank/DDBJ databases">
        <title>Fusarium incarnatum-equiseti species complex species 28.</title>
        <authorList>
            <person name="Gardiner D.M."/>
        </authorList>
    </citation>
    <scope>NUCLEOTIDE SEQUENCE [LARGE SCALE GENOMIC DNA]</scope>
    <source>
        <strain evidence="2 3">FIESC_28</strain>
    </source>
</reference>
<feature type="compositionally biased region" description="Low complexity" evidence="1">
    <location>
        <begin position="743"/>
        <end position="770"/>
    </location>
</feature>
<keyword evidence="3" id="KW-1185">Reference proteome</keyword>
<gene>
    <name evidence="2" type="ORF">FIESC28_09343</name>
</gene>
<name>A0A366R0T8_9HYPO</name>
<feature type="compositionally biased region" description="Pro residues" evidence="1">
    <location>
        <begin position="705"/>
        <end position="723"/>
    </location>
</feature>
<evidence type="ECO:0000313" key="3">
    <source>
        <dbReference type="Proteomes" id="UP000253153"/>
    </source>
</evidence>
<feature type="compositionally biased region" description="Polar residues" evidence="1">
    <location>
        <begin position="615"/>
        <end position="632"/>
    </location>
</feature>
<evidence type="ECO:0000256" key="1">
    <source>
        <dbReference type="SAM" id="MobiDB-lite"/>
    </source>
</evidence>